<dbReference type="RefSeq" id="WP_102942483.1">
    <property type="nucleotide sequence ID" value="NZ_QLTR01000028.1"/>
</dbReference>
<name>A0A2J8GK21_VIBDI</name>
<comment type="caution">
    <text evidence="1">The sequence shown here is derived from an EMBL/GenBank/DDBJ whole genome shotgun (WGS) entry which is preliminary data.</text>
</comment>
<dbReference type="AlphaFoldDB" id="A0A2J8GK21"/>
<dbReference type="EMBL" id="QLTR01000028">
    <property type="protein sequence ID" value="RAS59303.1"/>
    <property type="molecule type" value="Genomic_DNA"/>
</dbReference>
<dbReference type="SUPFAM" id="SSF56925">
    <property type="entry name" value="OMPA-like"/>
    <property type="match status" value="1"/>
</dbReference>
<reference evidence="1 2" key="1">
    <citation type="submission" date="2018-06" db="EMBL/GenBank/DDBJ databases">
        <title>Freshwater and sediment microbial communities from various areas in North America, analyzing microbe dynamics in response to fracking.</title>
        <authorList>
            <person name="Lamendella R."/>
        </authorList>
    </citation>
    <scope>NUCLEOTIDE SEQUENCE [LARGE SCALE GENOMIC DNA]</scope>
    <source>
        <strain evidence="1 2">99A</strain>
    </source>
</reference>
<sequence length="202" mass="22720">MKKWAVLISSVLLSSSVFSHELTEATPLQYDYAYGSVSSGTYRSNSTDSDNASAVIIGLNHKFEGSDLLWSTDYGSRFVHPNNVTIDHYMLRVGLGYRWLLADKLDLVTNGKVGALRIDAGNKETDFVYSVDLGVRYAVTEKFETSLFAEALRNKWLDENIYTLSGDYYVYPKFSLGGFYSYRDGERGTSIREAGILAKFNY</sequence>
<evidence type="ECO:0000313" key="2">
    <source>
        <dbReference type="Proteomes" id="UP000248729"/>
    </source>
</evidence>
<evidence type="ECO:0000313" key="1">
    <source>
        <dbReference type="EMBL" id="RAS59303.1"/>
    </source>
</evidence>
<dbReference type="STRING" id="1348635.GCA_000740015_01141"/>
<proteinExistence type="predicted"/>
<dbReference type="InterPro" id="IPR011250">
    <property type="entry name" value="OMP/PagP_B-barrel"/>
</dbReference>
<protein>
    <submittedName>
        <fullName evidence="1">Uncharacterized protein</fullName>
    </submittedName>
</protein>
<gene>
    <name evidence="1" type="ORF">DET48_12836</name>
</gene>
<accession>A0A2J8GK21</accession>
<dbReference type="Proteomes" id="UP000248729">
    <property type="component" value="Unassembled WGS sequence"/>
</dbReference>
<organism evidence="1 2">
    <name type="scientific">Vibrio diazotrophicus</name>
    <dbReference type="NCBI Taxonomy" id="685"/>
    <lineage>
        <taxon>Bacteria</taxon>
        <taxon>Pseudomonadati</taxon>
        <taxon>Pseudomonadota</taxon>
        <taxon>Gammaproteobacteria</taxon>
        <taxon>Vibrionales</taxon>
        <taxon>Vibrionaceae</taxon>
        <taxon>Vibrio</taxon>
    </lineage>
</organism>